<dbReference type="Proteomes" id="UP000886476">
    <property type="component" value="Unassembled WGS sequence"/>
</dbReference>
<name>A0ABX2CDE7_9BRAD</name>
<gene>
    <name evidence="1" type="ORF">HL667_12670</name>
</gene>
<accession>A0ABX2CDE7</accession>
<keyword evidence="2" id="KW-1185">Reference proteome</keyword>
<evidence type="ECO:0000313" key="2">
    <source>
        <dbReference type="Proteomes" id="UP000886476"/>
    </source>
</evidence>
<comment type="caution">
    <text evidence="1">The sequence shown here is derived from an EMBL/GenBank/DDBJ whole genome shotgun (WGS) entry which is preliminary data.</text>
</comment>
<sequence>MPYARKIILHTPLVDPAKLDSFVEACLADGVVLVAAVGPDASLVHDLIDEIVVGDGSDPGRIGKLMTTLHPDEPLAEVLDFVASWPAKPDDRIEQVRF</sequence>
<protein>
    <submittedName>
        <fullName evidence="1">Uncharacterized protein</fullName>
    </submittedName>
</protein>
<reference evidence="1" key="1">
    <citation type="submission" date="2020-05" db="EMBL/GenBank/DDBJ databases">
        <title>Nod-independent and nitrogen-fixing Bradyrhizobium aeschynomene sp. nov. isolated from nodules of Aeschynomene indica.</title>
        <authorList>
            <person name="Zhang Z."/>
        </authorList>
    </citation>
    <scope>NUCLEOTIDE SEQUENCE</scope>
    <source>
        <strain evidence="1">83012</strain>
    </source>
</reference>
<evidence type="ECO:0000313" key="1">
    <source>
        <dbReference type="EMBL" id="NPU65848.1"/>
    </source>
</evidence>
<proteinExistence type="predicted"/>
<organism evidence="1 2">
    <name type="scientific">Bradyrhizobium aeschynomenes</name>
    <dbReference type="NCBI Taxonomy" id="2734909"/>
    <lineage>
        <taxon>Bacteria</taxon>
        <taxon>Pseudomonadati</taxon>
        <taxon>Pseudomonadota</taxon>
        <taxon>Alphaproteobacteria</taxon>
        <taxon>Hyphomicrobiales</taxon>
        <taxon>Nitrobacteraceae</taxon>
        <taxon>Bradyrhizobium</taxon>
    </lineage>
</organism>
<dbReference type="EMBL" id="JABFDN010000003">
    <property type="protein sequence ID" value="NPU65848.1"/>
    <property type="molecule type" value="Genomic_DNA"/>
</dbReference>
<dbReference type="RefSeq" id="WP_172110923.1">
    <property type="nucleotide sequence ID" value="NZ_JABFDM010000001.1"/>
</dbReference>